<evidence type="ECO:0000313" key="1">
    <source>
        <dbReference type="EMBL" id="SOD61200.1"/>
    </source>
</evidence>
<sequence>MNTQNVNTAASESSETWVKTPESVYFTRKIAALADLARLEGEMMAFFALERLGIGGEDLREDVPMIAQDRIEMLAAMGAISSPAVYELVCAADELITELDPTLYPIVLPTQEEYKAASASRKAQCLTQIQETMKPFSVEMWGEKVYPDEFSLDKTYWTDSSIHLGRAWTVAQALELAKAAWLKDEWNSREEGVDYFDENFGRDTGPISFRPIRIVISDEKNKTVLTGDPADLSWHADITGPEEKARIRAAQDEMLKKARAESYWCNYETARQLRSKVKDMSRTIVDEAWQEHPEVIAAIAAFIHPAPV</sequence>
<keyword evidence="2" id="KW-1185">Reference proteome</keyword>
<dbReference type="AlphaFoldDB" id="A0A286DRA6"/>
<dbReference type="OrthoDB" id="6867088at2"/>
<dbReference type="EMBL" id="OCMY01000003">
    <property type="protein sequence ID" value="SOD61200.1"/>
    <property type="molecule type" value="Genomic_DNA"/>
</dbReference>
<accession>A0A286DRA6</accession>
<name>A0A286DRA6_9GAMM</name>
<gene>
    <name evidence="1" type="ORF">SAMN06273570_5019</name>
</gene>
<reference evidence="2" key="1">
    <citation type="submission" date="2017-09" db="EMBL/GenBank/DDBJ databases">
        <authorList>
            <person name="Varghese N."/>
            <person name="Submissions S."/>
        </authorList>
    </citation>
    <scope>NUCLEOTIDE SEQUENCE [LARGE SCALE GENOMIC DNA]</scope>
    <source>
        <strain evidence="2">JKS000234</strain>
    </source>
</reference>
<protein>
    <submittedName>
        <fullName evidence="1">Uncharacterized protein</fullName>
    </submittedName>
</protein>
<dbReference type="Proteomes" id="UP000219271">
    <property type="component" value="Unassembled WGS sequence"/>
</dbReference>
<organism evidence="1 2">
    <name type="scientific">Candidatus Pantoea floridensis</name>
    <dbReference type="NCBI Taxonomy" id="1938870"/>
    <lineage>
        <taxon>Bacteria</taxon>
        <taxon>Pseudomonadati</taxon>
        <taxon>Pseudomonadota</taxon>
        <taxon>Gammaproteobacteria</taxon>
        <taxon>Enterobacterales</taxon>
        <taxon>Erwiniaceae</taxon>
        <taxon>Pantoea</taxon>
    </lineage>
</organism>
<proteinExistence type="predicted"/>
<dbReference type="RefSeq" id="WP_097098434.1">
    <property type="nucleotide sequence ID" value="NZ_OCMY01000003.1"/>
</dbReference>
<evidence type="ECO:0000313" key="2">
    <source>
        <dbReference type="Proteomes" id="UP000219271"/>
    </source>
</evidence>